<dbReference type="PANTHER" id="PTHR11601">
    <property type="entry name" value="CYSTEINE DESULFURYLASE FAMILY MEMBER"/>
    <property type="match status" value="1"/>
</dbReference>
<reference evidence="12 13" key="1">
    <citation type="submission" date="2015-01" db="EMBL/GenBank/DDBJ databases">
        <title>Genome Sequence of Magnetospirillum magnetotacticum Strain MS-1.</title>
        <authorList>
            <person name="Marinov G.K."/>
            <person name="Smalley M.D."/>
            <person name="DeSalvo G."/>
        </authorList>
    </citation>
    <scope>NUCLEOTIDE SEQUENCE [LARGE SCALE GENOMIC DNA]</scope>
    <source>
        <strain evidence="12 13">MS-1</strain>
    </source>
</reference>
<evidence type="ECO:0000256" key="5">
    <source>
        <dbReference type="ARBA" id="ARBA00022679"/>
    </source>
</evidence>
<name>A0A0C2YYI2_PARME</name>
<dbReference type="InterPro" id="IPR016454">
    <property type="entry name" value="Cysteine_dSase"/>
</dbReference>
<sequence>MTRAVYLDYNSGAPVRPEVAAAMVESLAEPGNPSSVHAFGRAARARVEAARRQLAGLVGADPAGIVFTSGGTEANALALRGCGRSRLLVSAIEHPSILDAAAEAERIPVTKDGIVDFGALEALLRASTRPAVVSLMLANNETGIVQPVAEAARVIHAHGAWLHCDAAQAVGRIPVSLSELGADILTISGHKMGGPAGAGALILAESGRTLAPILLGGGQERRRRAGTENVAGIVGLGMAAQLAGDDLAGIDTTSGVRALRDRLEQDALRLVPDATVIGGGMPRLPNTSCLVLPGVEGRTQVMALDLAGVAVSAGAACSSGKVAPSHVLAAMGLEERIKGSAIRVSLGWSSRMEDVDAFLAAWAGLARHKGLKVSEAA</sequence>
<evidence type="ECO:0000256" key="10">
    <source>
        <dbReference type="ARBA" id="ARBA00050776"/>
    </source>
</evidence>
<evidence type="ECO:0000256" key="7">
    <source>
        <dbReference type="ARBA" id="ARBA00022898"/>
    </source>
</evidence>
<comment type="cofactor">
    <cofactor evidence="1">
        <name>pyridoxal 5'-phosphate</name>
        <dbReference type="ChEBI" id="CHEBI:597326"/>
    </cofactor>
</comment>
<evidence type="ECO:0000256" key="1">
    <source>
        <dbReference type="ARBA" id="ARBA00001933"/>
    </source>
</evidence>
<dbReference type="PANTHER" id="PTHR11601:SF34">
    <property type="entry name" value="CYSTEINE DESULFURASE"/>
    <property type="match status" value="1"/>
</dbReference>
<comment type="catalytic activity">
    <reaction evidence="10">
        <text>(sulfur carrier)-H + L-cysteine = (sulfur carrier)-SH + L-alanine</text>
        <dbReference type="Rhea" id="RHEA:43892"/>
        <dbReference type="Rhea" id="RHEA-COMP:14737"/>
        <dbReference type="Rhea" id="RHEA-COMP:14739"/>
        <dbReference type="ChEBI" id="CHEBI:29917"/>
        <dbReference type="ChEBI" id="CHEBI:35235"/>
        <dbReference type="ChEBI" id="CHEBI:57972"/>
        <dbReference type="ChEBI" id="CHEBI:64428"/>
        <dbReference type="EC" id="2.8.1.7"/>
    </reaction>
</comment>
<comment type="similarity">
    <text evidence="3">Belongs to the class-V pyridoxal-phosphate-dependent aminotransferase family. NifS/IscS subfamily.</text>
</comment>
<dbReference type="InterPro" id="IPR015424">
    <property type="entry name" value="PyrdxlP-dep_Trfase"/>
</dbReference>
<accession>A0A0C2YYI2</accession>
<organism evidence="12 13">
    <name type="scientific">Paramagnetospirillum magnetotacticum MS-1</name>
    <dbReference type="NCBI Taxonomy" id="272627"/>
    <lineage>
        <taxon>Bacteria</taxon>
        <taxon>Pseudomonadati</taxon>
        <taxon>Pseudomonadota</taxon>
        <taxon>Alphaproteobacteria</taxon>
        <taxon>Rhodospirillales</taxon>
        <taxon>Magnetospirillaceae</taxon>
        <taxon>Paramagnetospirillum</taxon>
    </lineage>
</organism>
<comment type="caution">
    <text evidence="12">The sequence shown here is derived from an EMBL/GenBank/DDBJ whole genome shotgun (WGS) entry which is preliminary data.</text>
</comment>
<dbReference type="EMBL" id="JXSL01000020">
    <property type="protein sequence ID" value="KIM00134.1"/>
    <property type="molecule type" value="Genomic_DNA"/>
</dbReference>
<keyword evidence="8" id="KW-0408">Iron</keyword>
<dbReference type="PIRSF" id="PIRSF005572">
    <property type="entry name" value="NifS"/>
    <property type="match status" value="1"/>
</dbReference>
<dbReference type="AlphaFoldDB" id="A0A0C2YYI2"/>
<dbReference type="Gene3D" id="3.40.640.10">
    <property type="entry name" value="Type I PLP-dependent aspartate aminotransferase-like (Major domain)"/>
    <property type="match status" value="1"/>
</dbReference>
<dbReference type="Proteomes" id="UP000031971">
    <property type="component" value="Unassembled WGS sequence"/>
</dbReference>
<dbReference type="RefSeq" id="WP_041039884.1">
    <property type="nucleotide sequence ID" value="NZ_JXSL01000020.1"/>
</dbReference>
<dbReference type="GO" id="GO:0031071">
    <property type="term" value="F:cysteine desulfurase activity"/>
    <property type="evidence" value="ECO:0007669"/>
    <property type="project" value="UniProtKB-EC"/>
</dbReference>
<dbReference type="InterPro" id="IPR015422">
    <property type="entry name" value="PyrdxlP-dep_Trfase_small"/>
</dbReference>
<evidence type="ECO:0000313" key="12">
    <source>
        <dbReference type="EMBL" id="KIM00134.1"/>
    </source>
</evidence>
<protein>
    <recommendedName>
        <fullName evidence="4">Cysteine desulfurase</fullName>
    </recommendedName>
</protein>
<keyword evidence="5" id="KW-0808">Transferase</keyword>
<dbReference type="SUPFAM" id="SSF53383">
    <property type="entry name" value="PLP-dependent transferases"/>
    <property type="match status" value="1"/>
</dbReference>
<dbReference type="InterPro" id="IPR000192">
    <property type="entry name" value="Aminotrans_V_dom"/>
</dbReference>
<keyword evidence="9" id="KW-0411">Iron-sulfur</keyword>
<dbReference type="Gene3D" id="3.90.1150.10">
    <property type="entry name" value="Aspartate Aminotransferase, domain 1"/>
    <property type="match status" value="1"/>
</dbReference>
<evidence type="ECO:0000256" key="8">
    <source>
        <dbReference type="ARBA" id="ARBA00023004"/>
    </source>
</evidence>
<evidence type="ECO:0000313" key="13">
    <source>
        <dbReference type="Proteomes" id="UP000031971"/>
    </source>
</evidence>
<comment type="function">
    <text evidence="2">Catalyzes the removal of elemental sulfur atoms from cysteine to produce alanine. Seems to participate in the biosynthesis of the nitrogenase metalloclusters by providing the inorganic sulfur required for the Fe-S core formation.</text>
</comment>
<evidence type="ECO:0000259" key="11">
    <source>
        <dbReference type="Pfam" id="PF00266"/>
    </source>
</evidence>
<keyword evidence="6" id="KW-0479">Metal-binding</keyword>
<dbReference type="Gene3D" id="1.10.260.50">
    <property type="match status" value="1"/>
</dbReference>
<dbReference type="InterPro" id="IPR015421">
    <property type="entry name" value="PyrdxlP-dep_Trfase_major"/>
</dbReference>
<feature type="domain" description="Aminotransferase class V" evidence="11">
    <location>
        <begin position="5"/>
        <end position="358"/>
    </location>
</feature>
<evidence type="ECO:0000256" key="4">
    <source>
        <dbReference type="ARBA" id="ARBA00013558"/>
    </source>
</evidence>
<dbReference type="OrthoDB" id="9808002at2"/>
<dbReference type="GO" id="GO:0046872">
    <property type="term" value="F:metal ion binding"/>
    <property type="evidence" value="ECO:0007669"/>
    <property type="project" value="UniProtKB-KW"/>
</dbReference>
<evidence type="ECO:0000256" key="9">
    <source>
        <dbReference type="ARBA" id="ARBA00023014"/>
    </source>
</evidence>
<evidence type="ECO:0000256" key="3">
    <source>
        <dbReference type="ARBA" id="ARBA00006490"/>
    </source>
</evidence>
<evidence type="ECO:0000256" key="6">
    <source>
        <dbReference type="ARBA" id="ARBA00022723"/>
    </source>
</evidence>
<dbReference type="GO" id="GO:0051536">
    <property type="term" value="F:iron-sulfur cluster binding"/>
    <property type="evidence" value="ECO:0007669"/>
    <property type="project" value="UniProtKB-KW"/>
</dbReference>
<dbReference type="Pfam" id="PF00266">
    <property type="entry name" value="Aminotran_5"/>
    <property type="match status" value="1"/>
</dbReference>
<keyword evidence="7" id="KW-0663">Pyridoxal phosphate</keyword>
<keyword evidence="13" id="KW-1185">Reference proteome</keyword>
<gene>
    <name evidence="12" type="ORF">CCC_02922</name>
</gene>
<evidence type="ECO:0000256" key="2">
    <source>
        <dbReference type="ARBA" id="ARBA00003120"/>
    </source>
</evidence>
<proteinExistence type="inferred from homology"/>
<dbReference type="STRING" id="272627.CCC_02922"/>